<evidence type="ECO:0000313" key="2">
    <source>
        <dbReference type="EMBL" id="KAJ1112405.1"/>
    </source>
</evidence>
<evidence type="ECO:0000256" key="1">
    <source>
        <dbReference type="SAM" id="MobiDB-lite"/>
    </source>
</evidence>
<dbReference type="AlphaFoldDB" id="A0AAV7NC14"/>
<proteinExistence type="predicted"/>
<dbReference type="Proteomes" id="UP001066276">
    <property type="component" value="Chromosome 8"/>
</dbReference>
<protein>
    <submittedName>
        <fullName evidence="2">Uncharacterized protein</fullName>
    </submittedName>
</protein>
<organism evidence="2 3">
    <name type="scientific">Pleurodeles waltl</name>
    <name type="common">Iberian ribbed newt</name>
    <dbReference type="NCBI Taxonomy" id="8319"/>
    <lineage>
        <taxon>Eukaryota</taxon>
        <taxon>Metazoa</taxon>
        <taxon>Chordata</taxon>
        <taxon>Craniata</taxon>
        <taxon>Vertebrata</taxon>
        <taxon>Euteleostomi</taxon>
        <taxon>Amphibia</taxon>
        <taxon>Batrachia</taxon>
        <taxon>Caudata</taxon>
        <taxon>Salamandroidea</taxon>
        <taxon>Salamandridae</taxon>
        <taxon>Pleurodelinae</taxon>
        <taxon>Pleurodeles</taxon>
    </lineage>
</organism>
<sequence length="86" mass="9453">MKRPPTRSVAQPPALLSGSPWSPHGVRSFLLCSEDAAHPAALRSPGRLCCRVQGRTWLLPPRCVGHRVRLLECGHHLVFLTALGRL</sequence>
<reference evidence="2" key="1">
    <citation type="journal article" date="2022" name="bioRxiv">
        <title>Sequencing and chromosome-scale assembly of the giantPleurodeles waltlgenome.</title>
        <authorList>
            <person name="Brown T."/>
            <person name="Elewa A."/>
            <person name="Iarovenko S."/>
            <person name="Subramanian E."/>
            <person name="Araus A.J."/>
            <person name="Petzold A."/>
            <person name="Susuki M."/>
            <person name="Suzuki K.-i.T."/>
            <person name="Hayashi T."/>
            <person name="Toyoda A."/>
            <person name="Oliveira C."/>
            <person name="Osipova E."/>
            <person name="Leigh N.D."/>
            <person name="Simon A."/>
            <person name="Yun M.H."/>
        </authorList>
    </citation>
    <scope>NUCLEOTIDE SEQUENCE</scope>
    <source>
        <strain evidence="2">20211129_DDA</strain>
        <tissue evidence="2">Liver</tissue>
    </source>
</reference>
<keyword evidence="3" id="KW-1185">Reference proteome</keyword>
<gene>
    <name evidence="2" type="ORF">NDU88_000669</name>
</gene>
<accession>A0AAV7NC14</accession>
<comment type="caution">
    <text evidence="2">The sequence shown here is derived from an EMBL/GenBank/DDBJ whole genome shotgun (WGS) entry which is preliminary data.</text>
</comment>
<feature type="region of interest" description="Disordered" evidence="1">
    <location>
        <begin position="1"/>
        <end position="21"/>
    </location>
</feature>
<evidence type="ECO:0000313" key="3">
    <source>
        <dbReference type="Proteomes" id="UP001066276"/>
    </source>
</evidence>
<name>A0AAV7NC14_PLEWA</name>
<dbReference type="EMBL" id="JANPWB010000012">
    <property type="protein sequence ID" value="KAJ1112405.1"/>
    <property type="molecule type" value="Genomic_DNA"/>
</dbReference>